<evidence type="ECO:0000256" key="1">
    <source>
        <dbReference type="ARBA" id="ARBA00004651"/>
    </source>
</evidence>
<keyword evidence="5 8" id="KW-0812">Transmembrane</keyword>
<feature type="transmembrane region" description="Helical" evidence="8">
    <location>
        <begin position="178"/>
        <end position="196"/>
    </location>
</feature>
<dbReference type="GO" id="GO:0034257">
    <property type="term" value="F:nicotinamide riboside transmembrane transporter activity"/>
    <property type="evidence" value="ECO:0007669"/>
    <property type="project" value="InterPro"/>
</dbReference>
<evidence type="ECO:0000256" key="3">
    <source>
        <dbReference type="ARBA" id="ARBA00022448"/>
    </source>
</evidence>
<reference evidence="9 10" key="1">
    <citation type="submission" date="2019-07" db="EMBL/GenBank/DDBJ databases">
        <title>Full genome sequence of Humibacter sp. WJ7-1.</title>
        <authorList>
            <person name="Im W.-T."/>
        </authorList>
    </citation>
    <scope>NUCLEOTIDE SEQUENCE [LARGE SCALE GENOMIC DNA]</scope>
    <source>
        <strain evidence="9 10">WJ7-1</strain>
    </source>
</reference>
<feature type="transmembrane region" description="Helical" evidence="8">
    <location>
        <begin position="106"/>
        <end position="125"/>
    </location>
</feature>
<keyword evidence="3" id="KW-0813">Transport</keyword>
<evidence type="ECO:0000313" key="9">
    <source>
        <dbReference type="EMBL" id="QDZ14549.1"/>
    </source>
</evidence>
<dbReference type="PANTHER" id="PTHR36122:SF2">
    <property type="entry name" value="NICOTINAMIDE RIBOSIDE TRANSPORTER PNUC"/>
    <property type="match status" value="1"/>
</dbReference>
<accession>A0A5B8M3L3</accession>
<evidence type="ECO:0000256" key="5">
    <source>
        <dbReference type="ARBA" id="ARBA00022692"/>
    </source>
</evidence>
<organism evidence="9 10">
    <name type="scientific">Humibacter ginsenosidimutans</name>
    <dbReference type="NCBI Taxonomy" id="2599293"/>
    <lineage>
        <taxon>Bacteria</taxon>
        <taxon>Bacillati</taxon>
        <taxon>Actinomycetota</taxon>
        <taxon>Actinomycetes</taxon>
        <taxon>Micrococcales</taxon>
        <taxon>Microbacteriaceae</taxon>
        <taxon>Humibacter</taxon>
    </lineage>
</organism>
<dbReference type="PANTHER" id="PTHR36122">
    <property type="entry name" value="NICOTINAMIDE RIBOSIDE TRANSPORTER PNUC"/>
    <property type="match status" value="1"/>
</dbReference>
<evidence type="ECO:0000313" key="10">
    <source>
        <dbReference type="Proteomes" id="UP000320216"/>
    </source>
</evidence>
<feature type="transmembrane region" description="Helical" evidence="8">
    <location>
        <begin position="43"/>
        <end position="63"/>
    </location>
</feature>
<protein>
    <submittedName>
        <fullName evidence="9">Nicotinamide mononucleotide transporter</fullName>
    </submittedName>
</protein>
<keyword evidence="10" id="KW-1185">Reference proteome</keyword>
<comment type="subcellular location">
    <subcellularLocation>
        <location evidence="1">Cell membrane</location>
        <topology evidence="1">Multi-pass membrane protein</topology>
    </subcellularLocation>
</comment>
<sequence>MSAPLDWLNSVLFTVLGQQVTVVEVIGFVAGALCLVGVTRQRLWSWPVGILNNLAFLALFLGTGLYADAALQVVFVLLGVYGWLSWGRRPKGAGPLLIRRATGRQIAYGVVLTALGTVVVAFLLTTETDSAAAWPDAFILSASLLATWTQARKLIEHWWVWIVVDAVSVPLYFAKGLWLNAVLFLAFLALCVYGLARWTRELRAATAGGVDEAALEDESESLPV</sequence>
<keyword evidence="4" id="KW-1003">Cell membrane</keyword>
<feature type="transmembrane region" description="Helical" evidence="8">
    <location>
        <begin position="69"/>
        <end position="86"/>
    </location>
</feature>
<dbReference type="KEGG" id="huw:FPZ11_07075"/>
<evidence type="ECO:0000256" key="6">
    <source>
        <dbReference type="ARBA" id="ARBA00022989"/>
    </source>
</evidence>
<dbReference type="Pfam" id="PF04973">
    <property type="entry name" value="NMN_transporter"/>
    <property type="match status" value="1"/>
</dbReference>
<feature type="transmembrane region" description="Helical" evidence="8">
    <location>
        <begin position="12"/>
        <end position="36"/>
    </location>
</feature>
<evidence type="ECO:0000256" key="8">
    <source>
        <dbReference type="SAM" id="Phobius"/>
    </source>
</evidence>
<evidence type="ECO:0000256" key="2">
    <source>
        <dbReference type="ARBA" id="ARBA00006669"/>
    </source>
</evidence>
<dbReference type="GO" id="GO:0005886">
    <property type="term" value="C:plasma membrane"/>
    <property type="evidence" value="ECO:0007669"/>
    <property type="project" value="UniProtKB-SubCell"/>
</dbReference>
<evidence type="ECO:0000256" key="7">
    <source>
        <dbReference type="ARBA" id="ARBA00023136"/>
    </source>
</evidence>
<keyword evidence="7 8" id="KW-0472">Membrane</keyword>
<proteinExistence type="inferred from homology"/>
<gene>
    <name evidence="9" type="ORF">FPZ11_07075</name>
</gene>
<dbReference type="RefSeq" id="WP_146319561.1">
    <property type="nucleotide sequence ID" value="NZ_CP042305.1"/>
</dbReference>
<dbReference type="OrthoDB" id="9791248at2"/>
<keyword evidence="6 8" id="KW-1133">Transmembrane helix</keyword>
<dbReference type="InterPro" id="IPR006419">
    <property type="entry name" value="NMN_transpt_PnuC"/>
</dbReference>
<dbReference type="AlphaFoldDB" id="A0A5B8M3L3"/>
<evidence type="ECO:0000256" key="4">
    <source>
        <dbReference type="ARBA" id="ARBA00022475"/>
    </source>
</evidence>
<dbReference type="Proteomes" id="UP000320216">
    <property type="component" value="Chromosome"/>
</dbReference>
<dbReference type="EMBL" id="CP042305">
    <property type="protein sequence ID" value="QDZ14549.1"/>
    <property type="molecule type" value="Genomic_DNA"/>
</dbReference>
<comment type="similarity">
    <text evidence="2">Belongs to the nicotinamide ribonucleoside (NR) uptake permease (TC 4.B.1) family.</text>
</comment>
<dbReference type="NCBIfam" id="TIGR01528">
    <property type="entry name" value="NMN_trans_PnuC"/>
    <property type="match status" value="1"/>
</dbReference>
<name>A0A5B8M3L3_9MICO</name>